<sequence length="192" mass="21986">MSVDSSDRPLRLEIDDFIQDVELANLYFLALEAFMSKGVAENPFSYYEISGIHGQPWRAWDRVTSASFGPAPGRTNPRSGYCSHGSVIFPTWHRVYLAQFEQALYLHAADIAPRLRAQAALDRFRIPYFDPFLPRQKTTNGDVYIYGVPIIFTLPQVQVRRPEDPSRWVPMANPFYQFDFPADGPVRPTILN</sequence>
<evidence type="ECO:0000259" key="1">
    <source>
        <dbReference type="PROSITE" id="PS00497"/>
    </source>
</evidence>
<comment type="caution">
    <text evidence="2">The sequence shown here is derived from an EMBL/GenBank/DDBJ whole genome shotgun (WGS) entry which is preliminary data.</text>
</comment>
<name>A0A8H6K1V4_9PEZI</name>
<dbReference type="Pfam" id="PF00264">
    <property type="entry name" value="Tyrosinase"/>
    <property type="match status" value="1"/>
</dbReference>
<dbReference type="InterPro" id="IPR008922">
    <property type="entry name" value="Di-copper_centre_dom_sf"/>
</dbReference>
<dbReference type="PROSITE" id="PS00497">
    <property type="entry name" value="TYROSINASE_1"/>
    <property type="match status" value="1"/>
</dbReference>
<proteinExistence type="predicted"/>
<evidence type="ECO:0000313" key="2">
    <source>
        <dbReference type="EMBL" id="KAF6823192.1"/>
    </source>
</evidence>
<dbReference type="SUPFAM" id="SSF48056">
    <property type="entry name" value="Di-copper centre-containing domain"/>
    <property type="match status" value="1"/>
</dbReference>
<accession>A0A8H6K1V4</accession>
<dbReference type="AlphaFoldDB" id="A0A8H6K1V4"/>
<gene>
    <name evidence="2" type="ORF">CPLU01_11562</name>
</gene>
<evidence type="ECO:0000313" key="3">
    <source>
        <dbReference type="Proteomes" id="UP000654918"/>
    </source>
</evidence>
<keyword evidence="3" id="KW-1185">Reference proteome</keyword>
<dbReference type="EMBL" id="WIGO01000218">
    <property type="protein sequence ID" value="KAF6823192.1"/>
    <property type="molecule type" value="Genomic_DNA"/>
</dbReference>
<reference evidence="2" key="1">
    <citation type="journal article" date="2020" name="Phytopathology">
        <title>Genome Sequence Resources of Colletotrichum truncatum, C. plurivorum, C. musicola, and C. sojae: Four Species Pathogenic to Soybean (Glycine max).</title>
        <authorList>
            <person name="Rogerio F."/>
            <person name="Boufleur T.R."/>
            <person name="Ciampi-Guillardi M."/>
            <person name="Sukno S.A."/>
            <person name="Thon M.R."/>
            <person name="Massola Junior N.S."/>
            <person name="Baroncelli R."/>
        </authorList>
    </citation>
    <scope>NUCLEOTIDE SEQUENCE</scope>
    <source>
        <strain evidence="2">LFN00145</strain>
    </source>
</reference>
<dbReference type="InterPro" id="IPR002227">
    <property type="entry name" value="Tyrosinase_Cu-bd"/>
</dbReference>
<feature type="domain" description="Tyrosinase copper-binding" evidence="1">
    <location>
        <begin position="84"/>
        <end position="101"/>
    </location>
</feature>
<dbReference type="Proteomes" id="UP000654918">
    <property type="component" value="Unassembled WGS sequence"/>
</dbReference>
<protein>
    <submittedName>
        <fullName evidence="2">Tyrosinase</fullName>
    </submittedName>
</protein>
<dbReference type="GO" id="GO:0016491">
    <property type="term" value="F:oxidoreductase activity"/>
    <property type="evidence" value="ECO:0007669"/>
    <property type="project" value="InterPro"/>
</dbReference>
<dbReference type="Gene3D" id="1.10.1280.10">
    <property type="entry name" value="Di-copper center containing domain from catechol oxidase"/>
    <property type="match status" value="1"/>
</dbReference>
<organism evidence="2 3">
    <name type="scientific">Colletotrichum plurivorum</name>
    <dbReference type="NCBI Taxonomy" id="2175906"/>
    <lineage>
        <taxon>Eukaryota</taxon>
        <taxon>Fungi</taxon>
        <taxon>Dikarya</taxon>
        <taxon>Ascomycota</taxon>
        <taxon>Pezizomycotina</taxon>
        <taxon>Sordariomycetes</taxon>
        <taxon>Hypocreomycetidae</taxon>
        <taxon>Glomerellales</taxon>
        <taxon>Glomerellaceae</taxon>
        <taxon>Colletotrichum</taxon>
        <taxon>Colletotrichum orchidearum species complex</taxon>
    </lineage>
</organism>